<protein>
    <submittedName>
        <fullName evidence="4">PTransglutaminase-like protein</fullName>
    </submittedName>
</protein>
<keyword evidence="2" id="KW-1133">Transmembrane helix</keyword>
<gene>
    <name evidence="4" type="ORF">G1C98_1365</name>
</gene>
<sequence length="840" mass="91296">MAAFIASALARHRTLPEWARPHPVSVILQPAETQNTASPRRTMPRIMATVRDQACVFALTVLACGNLIDVYDDMAAWALTVLAATVCGCLPAICSAVLRHLYQERSPNPYTSSPYIHWTITAAFILLCQFHIGPAIVFPDASDATGFTVDSLVQRWNRLLASFKYLICATPPVGADAVSLPAVWTLALWCALLASHAALIRKSGLRALVALPILATTVVSALLGTADGWHPVALGAAIITILLPWLCARYDCWEPRRWLAALLVLALGLCMGWGSCTLMPRHRLILRDHYEPPLVLRDSTSPLSGLRSYAKEHRDSTVLTAYGLPAATAVRMAVMTCFDGNVWNVSGCTDNNASATYRVMSSSGGERGSGSDDAERRGTASRGQQASTVTFTIGEGFAGRSWLPIAGTPDSIRLHGAGNRDNLFYSAETNAAIYPGGMPDGMTYTVEGRMQSMPSDADIAASASAKRASPSAGIVPQEIGTLASSIAGGRTDGGAMAQALCEWLRSEGWFSHGLHGEHPSLAGHGSHRMLSMLRETGLVGDSEQYASLMALMAQELALPARVVLGVIPKDRNGRLSKDRAKQVNGRLVTEFTGNDVEAWVEIAFDRYGWVPFFPTPDETKSPDDAQNLAPPNSQSSSLRSSPTPANPLREDLQPRRHAQQQADSTPPADHASPWLAALRLVRLLALWLTPLWLICGGAGLVTLHTMLRIYRARRDPMPRSCVMSGWCTLTELARHIGMTGICPTRTRRMQAASMSRQCPAVADAIRTLAEQADKAAFANKPVTPAEALEYWRNVDRARSLMLSALPRHRRWLAVATPTFLRSEKFNAWLRRARLPARRRA</sequence>
<feature type="transmembrane region" description="Helical" evidence="2">
    <location>
        <begin position="684"/>
        <end position="707"/>
    </location>
</feature>
<feature type="transmembrane region" description="Helical" evidence="2">
    <location>
        <begin position="207"/>
        <end position="223"/>
    </location>
</feature>
<evidence type="ECO:0000256" key="1">
    <source>
        <dbReference type="SAM" id="MobiDB-lite"/>
    </source>
</evidence>
<dbReference type="InterPro" id="IPR002931">
    <property type="entry name" value="Transglutaminase-like"/>
</dbReference>
<dbReference type="Pfam" id="PF01841">
    <property type="entry name" value="Transglut_core"/>
    <property type="match status" value="1"/>
</dbReference>
<dbReference type="SMART" id="SM00460">
    <property type="entry name" value="TGc"/>
    <property type="match status" value="1"/>
</dbReference>
<evidence type="ECO:0000259" key="3">
    <source>
        <dbReference type="SMART" id="SM00460"/>
    </source>
</evidence>
<organism evidence="4 5">
    <name type="scientific">Bifidobacterium erythrocebi</name>
    <dbReference type="NCBI Taxonomy" id="2675325"/>
    <lineage>
        <taxon>Bacteria</taxon>
        <taxon>Bacillati</taxon>
        <taxon>Actinomycetota</taxon>
        <taxon>Actinomycetes</taxon>
        <taxon>Bifidobacteriales</taxon>
        <taxon>Bifidobacteriaceae</taxon>
        <taxon>Bifidobacterium</taxon>
    </lineage>
</organism>
<dbReference type="InterPro" id="IPR052901">
    <property type="entry name" value="Bact_TGase-like"/>
</dbReference>
<feature type="compositionally biased region" description="Low complexity" evidence="1">
    <location>
        <begin position="630"/>
        <end position="643"/>
    </location>
</feature>
<dbReference type="PANTHER" id="PTHR42736">
    <property type="entry name" value="PROTEIN-GLUTAMINE GAMMA-GLUTAMYLTRANSFERASE"/>
    <property type="match status" value="1"/>
</dbReference>
<comment type="caution">
    <text evidence="4">The sequence shown here is derived from an EMBL/GenBank/DDBJ whole genome shotgun (WGS) entry which is preliminary data.</text>
</comment>
<feature type="region of interest" description="Disordered" evidence="1">
    <location>
        <begin position="615"/>
        <end position="669"/>
    </location>
</feature>
<dbReference type="AlphaFoldDB" id="A0A7Y0EUF1"/>
<feature type="transmembrane region" description="Helical" evidence="2">
    <location>
        <begin position="50"/>
        <end position="68"/>
    </location>
</feature>
<feature type="compositionally biased region" description="Basic and acidic residues" evidence="1">
    <location>
        <begin position="369"/>
        <end position="378"/>
    </location>
</feature>
<evidence type="ECO:0000313" key="5">
    <source>
        <dbReference type="Proteomes" id="UP000529710"/>
    </source>
</evidence>
<keyword evidence="2" id="KW-0812">Transmembrane</keyword>
<feature type="transmembrane region" description="Helical" evidence="2">
    <location>
        <begin position="182"/>
        <end position="200"/>
    </location>
</feature>
<feature type="domain" description="Transglutaminase-like" evidence="3">
    <location>
        <begin position="533"/>
        <end position="616"/>
    </location>
</feature>
<keyword evidence="2" id="KW-0472">Membrane</keyword>
<dbReference type="SUPFAM" id="SSF54001">
    <property type="entry name" value="Cysteine proteinases"/>
    <property type="match status" value="1"/>
</dbReference>
<name>A0A7Y0EUF1_9BIFI</name>
<dbReference type="InterPro" id="IPR038765">
    <property type="entry name" value="Papain-like_cys_pep_sf"/>
</dbReference>
<feature type="transmembrane region" description="Helical" evidence="2">
    <location>
        <begin position="74"/>
        <end position="94"/>
    </location>
</feature>
<reference evidence="4 5" key="1">
    <citation type="submission" date="2020-02" db="EMBL/GenBank/DDBJ databases">
        <title>Characterization of phylogenetic diversity of novel bifidobacterial species isolated in Czech ZOOs.</title>
        <authorList>
            <person name="Lugli G.A."/>
            <person name="Vera N.B."/>
            <person name="Ventura M."/>
        </authorList>
    </citation>
    <scope>NUCLEOTIDE SEQUENCE [LARGE SCALE GENOMIC DNA]</scope>
    <source>
        <strain evidence="4 5">DSM 109960</strain>
    </source>
</reference>
<dbReference type="EMBL" id="JAAIIF010000010">
    <property type="protein sequence ID" value="NMM96629.1"/>
    <property type="molecule type" value="Genomic_DNA"/>
</dbReference>
<accession>A0A7Y0EUF1</accession>
<feature type="transmembrane region" description="Helical" evidence="2">
    <location>
        <begin position="229"/>
        <end position="246"/>
    </location>
</feature>
<dbReference type="Proteomes" id="UP000529710">
    <property type="component" value="Unassembled WGS sequence"/>
</dbReference>
<proteinExistence type="predicted"/>
<dbReference type="Gene3D" id="3.10.620.30">
    <property type="match status" value="1"/>
</dbReference>
<dbReference type="PANTHER" id="PTHR42736:SF1">
    <property type="entry name" value="PROTEIN-GLUTAMINE GAMMA-GLUTAMYLTRANSFERASE"/>
    <property type="match status" value="1"/>
</dbReference>
<evidence type="ECO:0000256" key="2">
    <source>
        <dbReference type="SAM" id="Phobius"/>
    </source>
</evidence>
<feature type="transmembrane region" description="Helical" evidence="2">
    <location>
        <begin position="115"/>
        <end position="138"/>
    </location>
</feature>
<feature type="transmembrane region" description="Helical" evidence="2">
    <location>
        <begin position="258"/>
        <end position="275"/>
    </location>
</feature>
<keyword evidence="5" id="KW-1185">Reference proteome</keyword>
<feature type="region of interest" description="Disordered" evidence="1">
    <location>
        <begin position="359"/>
        <end position="387"/>
    </location>
</feature>
<evidence type="ECO:0000313" key="4">
    <source>
        <dbReference type="EMBL" id="NMM96629.1"/>
    </source>
</evidence>